<evidence type="ECO:0000313" key="2">
    <source>
        <dbReference type="EMBL" id="RDI70383.1"/>
    </source>
</evidence>
<dbReference type="RefSeq" id="WP_092534862.1">
    <property type="nucleotide sequence ID" value="NZ_FNKQ01000002.1"/>
</dbReference>
<evidence type="ECO:0000313" key="3">
    <source>
        <dbReference type="EMBL" id="SDQ39221.1"/>
    </source>
</evidence>
<reference evidence="2 5" key="3">
    <citation type="submission" date="2018-07" db="EMBL/GenBank/DDBJ databases">
        <title>Genome sequence of extremly halophilic archaeon Halopelagius longus strain BC12-B1.</title>
        <authorList>
            <person name="Zhang X."/>
        </authorList>
    </citation>
    <scope>NUCLEOTIDE SEQUENCE [LARGE SCALE GENOMIC DNA]</scope>
    <source>
        <strain evidence="2 5">BC12-B1</strain>
    </source>
</reference>
<accession>A0A1H1AI69</accession>
<evidence type="ECO:0000256" key="1">
    <source>
        <dbReference type="SAM" id="MobiDB-lite"/>
    </source>
</evidence>
<dbReference type="Proteomes" id="UP000199289">
    <property type="component" value="Unassembled WGS sequence"/>
</dbReference>
<reference evidence="4" key="2">
    <citation type="submission" date="2016-10" db="EMBL/GenBank/DDBJ databases">
        <authorList>
            <person name="Varghese N."/>
            <person name="Submissions S."/>
        </authorList>
    </citation>
    <scope>NUCLEOTIDE SEQUENCE [LARGE SCALE GENOMIC DNA]</scope>
    <source>
        <strain evidence="4">CGMCC 1.12397</strain>
    </source>
</reference>
<dbReference type="EMBL" id="FNKQ01000002">
    <property type="protein sequence ID" value="SDQ39221.1"/>
    <property type="molecule type" value="Genomic_DNA"/>
</dbReference>
<feature type="region of interest" description="Disordered" evidence="1">
    <location>
        <begin position="79"/>
        <end position="103"/>
    </location>
</feature>
<dbReference type="EMBL" id="QQST01000001">
    <property type="protein sequence ID" value="RDI70383.1"/>
    <property type="molecule type" value="Genomic_DNA"/>
</dbReference>
<dbReference type="OrthoDB" id="235113at2157"/>
<gene>
    <name evidence="2" type="ORF">DWB78_00865</name>
    <name evidence="3" type="ORF">SAMN05216278_1342</name>
</gene>
<sequence>MSSDTETVEGFVIDIACVRKNPREGLPEDARTHTKECALEGHCVESGYAVVTDEDRLILLDSEATTRVVETIERSDTERGHRVRVTRERTDGGTMETTAVEEL</sequence>
<proteinExistence type="predicted"/>
<feature type="compositionally biased region" description="Basic and acidic residues" evidence="1">
    <location>
        <begin position="79"/>
        <end position="91"/>
    </location>
</feature>
<name>A0A1H1AI69_9EURY</name>
<evidence type="ECO:0000313" key="4">
    <source>
        <dbReference type="Proteomes" id="UP000199289"/>
    </source>
</evidence>
<protein>
    <submittedName>
        <fullName evidence="3">Uncharacterized protein</fullName>
    </submittedName>
</protein>
<organism evidence="3 4">
    <name type="scientific">Halopelagius longus</name>
    <dbReference type="NCBI Taxonomy" id="1236180"/>
    <lineage>
        <taxon>Archaea</taxon>
        <taxon>Methanobacteriati</taxon>
        <taxon>Methanobacteriota</taxon>
        <taxon>Stenosarchaea group</taxon>
        <taxon>Halobacteria</taxon>
        <taxon>Halobacteriales</taxon>
        <taxon>Haloferacaceae</taxon>
    </lineage>
</organism>
<reference evidence="3" key="1">
    <citation type="submission" date="2016-10" db="EMBL/GenBank/DDBJ databases">
        <authorList>
            <person name="de Groot N.N."/>
        </authorList>
    </citation>
    <scope>NUCLEOTIDE SEQUENCE [LARGE SCALE GENOMIC DNA]</scope>
    <source>
        <strain evidence="3">CGMCC 1.12397</strain>
    </source>
</reference>
<dbReference type="Proteomes" id="UP000255421">
    <property type="component" value="Unassembled WGS sequence"/>
</dbReference>
<evidence type="ECO:0000313" key="5">
    <source>
        <dbReference type="Proteomes" id="UP000255421"/>
    </source>
</evidence>
<dbReference type="AlphaFoldDB" id="A0A1H1AI69"/>
<keyword evidence="5" id="KW-1185">Reference proteome</keyword>